<dbReference type="CDD" id="cd07709">
    <property type="entry name" value="flavodiiron_proteins_MBL-fold"/>
    <property type="match status" value="1"/>
</dbReference>
<dbReference type="InterPro" id="IPR036866">
    <property type="entry name" value="RibonucZ/Hydroxyglut_hydro"/>
</dbReference>
<gene>
    <name evidence="2" type="ORF">AB5I84_02035</name>
</gene>
<organism evidence="2 3">
    <name type="scientific">Isoalcanivorax beigongshangi</name>
    <dbReference type="NCBI Taxonomy" id="3238810"/>
    <lineage>
        <taxon>Bacteria</taxon>
        <taxon>Pseudomonadati</taxon>
        <taxon>Pseudomonadota</taxon>
        <taxon>Gammaproteobacteria</taxon>
        <taxon>Oceanospirillales</taxon>
        <taxon>Alcanivoracaceae</taxon>
        <taxon>Isoalcanivorax</taxon>
    </lineage>
</organism>
<dbReference type="Proteomes" id="UP001562065">
    <property type="component" value="Unassembled WGS sequence"/>
</dbReference>
<dbReference type="InterPro" id="IPR001279">
    <property type="entry name" value="Metallo-B-lactamas"/>
</dbReference>
<sequence>MRRDPIVLFDNGEHRCLCFDNLVTGEGVQSNQFLIIDHGDTLLLDPGGNLTYTPLALTLARYIKLEELNYVFASHQDPDIIASLDKWLLHTRAQVICSKLWARFLPHLTANYLATMRDINTFERITALPDAGAQIPLGQCKLQAIPAHFLHSVGNFQLYDPVSKILFSGDMGASLVDDAQPVTDFAAHIPHMEGFHRRYMASRTVTRLWANMVRRMDVAMIVPQHGRPFADPDSINAFLDWIGALPCGIDLLTQQHYQPPV</sequence>
<evidence type="ECO:0000259" key="1">
    <source>
        <dbReference type="SMART" id="SM00849"/>
    </source>
</evidence>
<dbReference type="Pfam" id="PF19583">
    <property type="entry name" value="ODP"/>
    <property type="match status" value="1"/>
</dbReference>
<evidence type="ECO:0000313" key="3">
    <source>
        <dbReference type="Proteomes" id="UP001562065"/>
    </source>
</evidence>
<name>A0ABV4ADJ2_9GAMM</name>
<accession>A0ABV4ADJ2</accession>
<dbReference type="SUPFAM" id="SSF56281">
    <property type="entry name" value="Metallo-hydrolase/oxidoreductase"/>
    <property type="match status" value="1"/>
</dbReference>
<reference evidence="2 3" key="1">
    <citation type="submission" date="2024-07" db="EMBL/GenBank/DDBJ databases">
        <authorList>
            <person name="Ren Q."/>
        </authorList>
    </citation>
    <scope>NUCLEOTIDE SEQUENCE [LARGE SCALE GENOMIC DNA]</scope>
    <source>
        <strain evidence="2 3">REN37</strain>
    </source>
</reference>
<dbReference type="Gene3D" id="3.60.15.10">
    <property type="entry name" value="Ribonuclease Z/Hydroxyacylglutathione hydrolase-like"/>
    <property type="match status" value="1"/>
</dbReference>
<protein>
    <submittedName>
        <fullName evidence="2">MBL fold metallo-hydrolase</fullName>
    </submittedName>
</protein>
<comment type="caution">
    <text evidence="2">The sequence shown here is derived from an EMBL/GenBank/DDBJ whole genome shotgun (WGS) entry which is preliminary data.</text>
</comment>
<dbReference type="EMBL" id="JBGCUO010000001">
    <property type="protein sequence ID" value="MEY1660921.1"/>
    <property type="molecule type" value="Genomic_DNA"/>
</dbReference>
<dbReference type="InterPro" id="IPR045761">
    <property type="entry name" value="ODP_dom"/>
</dbReference>
<dbReference type="RefSeq" id="WP_369454161.1">
    <property type="nucleotide sequence ID" value="NZ_JBGCUO010000001.1"/>
</dbReference>
<dbReference type="PANTHER" id="PTHR43041:SF1">
    <property type="entry name" value="METALLO-BETA-LACTAMASE DOMAIN-CONTAINING PROTEIN"/>
    <property type="match status" value="1"/>
</dbReference>
<evidence type="ECO:0000313" key="2">
    <source>
        <dbReference type="EMBL" id="MEY1660921.1"/>
    </source>
</evidence>
<feature type="domain" description="Metallo-beta-lactamase" evidence="1">
    <location>
        <begin position="29"/>
        <end position="225"/>
    </location>
</feature>
<proteinExistence type="predicted"/>
<keyword evidence="3" id="KW-1185">Reference proteome</keyword>
<dbReference type="PANTHER" id="PTHR43041">
    <property type="entry name" value="HYDROLASE, METALLO-BETA-LACTAMASE SUPERFAMILY"/>
    <property type="match status" value="1"/>
</dbReference>
<dbReference type="SMART" id="SM00849">
    <property type="entry name" value="Lactamase_B"/>
    <property type="match status" value="1"/>
</dbReference>